<comment type="caution">
    <text evidence="2">The sequence shown here is derived from an EMBL/GenBank/DDBJ whole genome shotgun (WGS) entry which is preliminary data.</text>
</comment>
<organism evidence="2 3">
    <name type="scientific">Brachionus plicatilis</name>
    <name type="common">Marine rotifer</name>
    <name type="synonym">Brachionus muelleri</name>
    <dbReference type="NCBI Taxonomy" id="10195"/>
    <lineage>
        <taxon>Eukaryota</taxon>
        <taxon>Metazoa</taxon>
        <taxon>Spiralia</taxon>
        <taxon>Gnathifera</taxon>
        <taxon>Rotifera</taxon>
        <taxon>Eurotatoria</taxon>
        <taxon>Monogononta</taxon>
        <taxon>Pseudotrocha</taxon>
        <taxon>Ploima</taxon>
        <taxon>Brachionidae</taxon>
        <taxon>Brachionus</taxon>
    </lineage>
</organism>
<sequence length="95" mass="11191">MVLTKGKKERKPKMKYVYCNYVFSKGFFKSTHLSGNAAENFHDKFFGTNIANLFHLALLPLLLLSYSLKNFQKILRIFRINFYFVLAQNFNQSIN</sequence>
<gene>
    <name evidence="2" type="ORF">BpHYR1_042030</name>
</gene>
<accession>A0A3M7PUJ1</accession>
<feature type="transmembrane region" description="Helical" evidence="1">
    <location>
        <begin position="50"/>
        <end position="68"/>
    </location>
</feature>
<evidence type="ECO:0000256" key="1">
    <source>
        <dbReference type="SAM" id="Phobius"/>
    </source>
</evidence>
<name>A0A3M7PUJ1_BRAPC</name>
<dbReference type="Proteomes" id="UP000276133">
    <property type="component" value="Unassembled WGS sequence"/>
</dbReference>
<dbReference type="AlphaFoldDB" id="A0A3M7PUJ1"/>
<reference evidence="2 3" key="1">
    <citation type="journal article" date="2018" name="Sci. Rep.">
        <title>Genomic signatures of local adaptation to the degree of environmental predictability in rotifers.</title>
        <authorList>
            <person name="Franch-Gras L."/>
            <person name="Hahn C."/>
            <person name="Garcia-Roger E.M."/>
            <person name="Carmona M.J."/>
            <person name="Serra M."/>
            <person name="Gomez A."/>
        </authorList>
    </citation>
    <scope>NUCLEOTIDE SEQUENCE [LARGE SCALE GENOMIC DNA]</scope>
    <source>
        <strain evidence="2">HYR1</strain>
    </source>
</reference>
<proteinExistence type="predicted"/>
<keyword evidence="1" id="KW-0812">Transmembrane</keyword>
<keyword evidence="3" id="KW-1185">Reference proteome</keyword>
<dbReference type="EMBL" id="REGN01008920">
    <property type="protein sequence ID" value="RNA02328.1"/>
    <property type="molecule type" value="Genomic_DNA"/>
</dbReference>
<keyword evidence="1" id="KW-0472">Membrane</keyword>
<keyword evidence="1" id="KW-1133">Transmembrane helix</keyword>
<evidence type="ECO:0000313" key="2">
    <source>
        <dbReference type="EMBL" id="RNA02328.1"/>
    </source>
</evidence>
<evidence type="ECO:0000313" key="3">
    <source>
        <dbReference type="Proteomes" id="UP000276133"/>
    </source>
</evidence>
<protein>
    <submittedName>
        <fullName evidence="2">Uncharacterized protein</fullName>
    </submittedName>
</protein>